<reference evidence="10 11" key="1">
    <citation type="submission" date="2019-02" db="EMBL/GenBank/DDBJ databases">
        <authorList>
            <person name="Lehtovirta-Morley E L."/>
        </authorList>
    </citation>
    <scope>NUCLEOTIDE SEQUENCE [LARGE SCALE GENOMIC DNA]</scope>
    <source>
        <strain evidence="10">NFRAN1</strain>
    </source>
</reference>
<keyword evidence="4" id="KW-0547">Nucleotide-binding</keyword>
<evidence type="ECO:0000256" key="8">
    <source>
        <dbReference type="ARBA" id="ARBA00030057"/>
    </source>
</evidence>
<dbReference type="InterPro" id="IPR027031">
    <property type="entry name" value="Gly-tRNA_synthase/POLG2"/>
</dbReference>
<dbReference type="InterPro" id="IPR002314">
    <property type="entry name" value="aa-tRNA-synt_IIb"/>
</dbReference>
<protein>
    <recommendedName>
        <fullName evidence="1">glycine--tRNA ligase</fullName>
        <ecNumber evidence="1">6.1.1.14</ecNumber>
    </recommendedName>
    <alternativeName>
        <fullName evidence="8">Diadenosine tetraphosphate synthetase</fullName>
    </alternativeName>
</protein>
<dbReference type="KEGG" id="nfn:NFRAN_2873"/>
<dbReference type="GO" id="GO:0044281">
    <property type="term" value="P:small molecule metabolic process"/>
    <property type="evidence" value="ECO:0007669"/>
    <property type="project" value="UniProtKB-ARBA"/>
</dbReference>
<dbReference type="Pfam" id="PF00587">
    <property type="entry name" value="tRNA-synt_2b"/>
    <property type="match status" value="1"/>
</dbReference>
<dbReference type="AlphaFoldDB" id="A0A484ICW5"/>
<evidence type="ECO:0000256" key="2">
    <source>
        <dbReference type="ARBA" id="ARBA00022490"/>
    </source>
</evidence>
<keyword evidence="3 10" id="KW-0436">Ligase</keyword>
<feature type="domain" description="Aminoacyl-transfer RNA synthetases class-II family profile" evidence="9">
    <location>
        <begin position="5"/>
        <end position="386"/>
    </location>
</feature>
<dbReference type="Pfam" id="PF03129">
    <property type="entry name" value="HGTP_anticodon"/>
    <property type="match status" value="1"/>
</dbReference>
<dbReference type="PRINTS" id="PR01043">
    <property type="entry name" value="TRNASYNTHGLY"/>
</dbReference>
<keyword evidence="5" id="KW-0067">ATP-binding</keyword>
<dbReference type="PANTHER" id="PTHR10745">
    <property type="entry name" value="GLYCYL-TRNA SYNTHETASE/DNA POLYMERASE SUBUNIT GAMMA-2"/>
    <property type="match status" value="1"/>
</dbReference>
<dbReference type="SUPFAM" id="SSF55681">
    <property type="entry name" value="Class II aaRS and biotin synthetases"/>
    <property type="match status" value="1"/>
</dbReference>
<sequence>MNTYDQIIQLALERGFYFPSSELYADASAGFWEYGPNGVKIKNKFLDLWRRELVRRDNMLEIDGSQIMSKSVFSASGHLSNFTDPVVKCKKCFSSFRADKLIQEVAKIEVPERLANELVDNLIKEHNIVCPLCKGNLSNAERFNMMFRVEIGPNHDEAYLRPETCQSIFVDFSRIYKVSRGKLPLGIAQVGKSFRNEISPRQGLLRLREFYQAEIEIFCNPSKLDELTKFEEVKDTILRIYDGHTIEISVQEALDKKILPNKLVGYYLALLVEFFEKTGIDRKRTRLRRLSDDEKAFYSTIAFDFEVDTSIGWLELVACNYRSDYDLKSHSITSKTNLEVMDGDIKVLPHVFELSLGVDRCIYSIIEHSYYIDRESDDRSVLKLKPYLAPIHAGVLPLLRKPEFKEKSMKLLNLIQKDFDVFYDEAGSIGRRYRRLEEIGTPFAFTIDHQTLEDDTVTVRYRDSMSQERISIDNVSSFLFTNVYTFERLPSSKAQYLPK</sequence>
<dbReference type="PANTHER" id="PTHR10745:SF0">
    <property type="entry name" value="GLYCINE--TRNA LIGASE"/>
    <property type="match status" value="1"/>
</dbReference>
<dbReference type="InterPro" id="IPR002315">
    <property type="entry name" value="tRNA-synt_gly"/>
</dbReference>
<dbReference type="FunFam" id="3.40.50.800:FF:000002">
    <property type="entry name" value="Glycine--tRNA ligase"/>
    <property type="match status" value="1"/>
</dbReference>
<dbReference type="InterPro" id="IPR045864">
    <property type="entry name" value="aa-tRNA-synth_II/BPL/LPL"/>
</dbReference>
<dbReference type="NCBIfam" id="NF003211">
    <property type="entry name" value="PRK04173.1"/>
    <property type="match status" value="1"/>
</dbReference>
<dbReference type="OrthoDB" id="6113at2157"/>
<dbReference type="InterPro" id="IPR006195">
    <property type="entry name" value="aa-tRNA-synth_II"/>
</dbReference>
<dbReference type="PROSITE" id="PS50862">
    <property type="entry name" value="AA_TRNA_LIGASE_II"/>
    <property type="match status" value="1"/>
</dbReference>
<accession>A0A484ICW5</accession>
<dbReference type="GO" id="GO:0005524">
    <property type="term" value="F:ATP binding"/>
    <property type="evidence" value="ECO:0007669"/>
    <property type="project" value="UniProtKB-KW"/>
</dbReference>
<keyword evidence="6" id="KW-0648">Protein biosynthesis</keyword>
<name>A0A484ICW5_9ARCH</name>
<dbReference type="CDD" id="cd00858">
    <property type="entry name" value="GlyRS_anticodon"/>
    <property type="match status" value="1"/>
</dbReference>
<dbReference type="Proteomes" id="UP000294299">
    <property type="component" value="Chromosome NFRAN"/>
</dbReference>
<dbReference type="Gene3D" id="3.30.40.230">
    <property type="match status" value="1"/>
</dbReference>
<proteinExistence type="predicted"/>
<dbReference type="RefSeq" id="WP_134485179.1">
    <property type="nucleotide sequence ID" value="NZ_LR216287.1"/>
</dbReference>
<dbReference type="InterPro" id="IPR036621">
    <property type="entry name" value="Anticodon-bd_dom_sf"/>
</dbReference>
<dbReference type="GeneID" id="39421990"/>
<evidence type="ECO:0000256" key="5">
    <source>
        <dbReference type="ARBA" id="ARBA00022840"/>
    </source>
</evidence>
<dbReference type="Gene3D" id="3.40.50.800">
    <property type="entry name" value="Anticodon-binding domain"/>
    <property type="match status" value="1"/>
</dbReference>
<keyword evidence="7" id="KW-0030">Aminoacyl-tRNA synthetase</keyword>
<dbReference type="EMBL" id="LR216287">
    <property type="protein sequence ID" value="VFJ15196.1"/>
    <property type="molecule type" value="Genomic_DNA"/>
</dbReference>
<dbReference type="SUPFAM" id="SSF52954">
    <property type="entry name" value="Class II aaRS ABD-related"/>
    <property type="match status" value="1"/>
</dbReference>
<dbReference type="InterPro" id="IPR004154">
    <property type="entry name" value="Anticodon-bd"/>
</dbReference>
<dbReference type="EC" id="6.1.1.14" evidence="1"/>
<evidence type="ECO:0000256" key="3">
    <source>
        <dbReference type="ARBA" id="ARBA00022598"/>
    </source>
</evidence>
<dbReference type="GO" id="GO:0004820">
    <property type="term" value="F:glycine-tRNA ligase activity"/>
    <property type="evidence" value="ECO:0007669"/>
    <property type="project" value="UniProtKB-EC"/>
</dbReference>
<evidence type="ECO:0000256" key="6">
    <source>
        <dbReference type="ARBA" id="ARBA00022917"/>
    </source>
</evidence>
<gene>
    <name evidence="10" type="primary">glyQS</name>
    <name evidence="10" type="ORF">NFRAN_2873</name>
</gene>
<evidence type="ECO:0000256" key="4">
    <source>
        <dbReference type="ARBA" id="ARBA00022741"/>
    </source>
</evidence>
<evidence type="ECO:0000313" key="11">
    <source>
        <dbReference type="Proteomes" id="UP000294299"/>
    </source>
</evidence>
<evidence type="ECO:0000256" key="7">
    <source>
        <dbReference type="ARBA" id="ARBA00023146"/>
    </source>
</evidence>
<keyword evidence="2" id="KW-0963">Cytoplasm</keyword>
<keyword evidence="11" id="KW-1185">Reference proteome</keyword>
<organism evidence="10 11">
    <name type="scientific">Candidatus Nitrosocosmicus franklandianus</name>
    <dbReference type="NCBI Taxonomy" id="1798806"/>
    <lineage>
        <taxon>Archaea</taxon>
        <taxon>Nitrososphaerota</taxon>
        <taxon>Nitrososphaeria</taxon>
        <taxon>Nitrososphaerales</taxon>
        <taxon>Nitrososphaeraceae</taxon>
        <taxon>Candidatus Nitrosocosmicus</taxon>
    </lineage>
</organism>
<dbReference type="FunFam" id="3.30.40.230:FF:000005">
    <property type="entry name" value="Glycine--tRNA ligase"/>
    <property type="match status" value="1"/>
</dbReference>
<dbReference type="NCBIfam" id="TIGR00389">
    <property type="entry name" value="glyS_dimeric"/>
    <property type="match status" value="1"/>
</dbReference>
<evidence type="ECO:0000259" key="9">
    <source>
        <dbReference type="PROSITE" id="PS50862"/>
    </source>
</evidence>
<dbReference type="GO" id="GO:0006426">
    <property type="term" value="P:glycyl-tRNA aminoacylation"/>
    <property type="evidence" value="ECO:0007669"/>
    <property type="project" value="InterPro"/>
</dbReference>
<evidence type="ECO:0000313" key="10">
    <source>
        <dbReference type="EMBL" id="VFJ15196.1"/>
    </source>
</evidence>
<dbReference type="Gene3D" id="3.30.930.10">
    <property type="entry name" value="Bira Bifunctional Protein, Domain 2"/>
    <property type="match status" value="1"/>
</dbReference>
<evidence type="ECO:0000256" key="1">
    <source>
        <dbReference type="ARBA" id="ARBA00012829"/>
    </source>
</evidence>
<dbReference type="GO" id="GO:0005737">
    <property type="term" value="C:cytoplasm"/>
    <property type="evidence" value="ECO:0007669"/>
    <property type="project" value="InterPro"/>
</dbReference>